<dbReference type="RefSeq" id="WP_153418365.1">
    <property type="nucleotide sequence ID" value="NZ_WFLM01000001.1"/>
</dbReference>
<comment type="caution">
    <text evidence="1">The sequence shown here is derived from an EMBL/GenBank/DDBJ whole genome shotgun (WGS) entry which is preliminary data.</text>
</comment>
<proteinExistence type="predicted"/>
<dbReference type="AlphaFoldDB" id="A0A6N6VW23"/>
<accession>A0A6N6VW23</accession>
<reference evidence="1 2" key="1">
    <citation type="submission" date="2019-10" db="EMBL/GenBank/DDBJ databases">
        <title>New species of Slilvanegrellaceae.</title>
        <authorList>
            <person name="Pitt A."/>
            <person name="Hahn M.W."/>
        </authorList>
    </citation>
    <scope>NUCLEOTIDE SEQUENCE [LARGE SCALE GENOMIC DNA]</scope>
    <source>
        <strain evidence="1 2">SP-Ram-0.45-NSY-1</strain>
    </source>
</reference>
<dbReference type="Proteomes" id="UP000437748">
    <property type="component" value="Unassembled WGS sequence"/>
</dbReference>
<evidence type="ECO:0000313" key="1">
    <source>
        <dbReference type="EMBL" id="KAB8040845.1"/>
    </source>
</evidence>
<organism evidence="1 2">
    <name type="scientific">Silvanigrella paludirubra</name>
    <dbReference type="NCBI Taxonomy" id="2499159"/>
    <lineage>
        <taxon>Bacteria</taxon>
        <taxon>Pseudomonadati</taxon>
        <taxon>Bdellovibrionota</taxon>
        <taxon>Oligoflexia</taxon>
        <taxon>Silvanigrellales</taxon>
        <taxon>Silvanigrellaceae</taxon>
        <taxon>Silvanigrella</taxon>
    </lineage>
</organism>
<dbReference type="EMBL" id="WFLM01000001">
    <property type="protein sequence ID" value="KAB8040845.1"/>
    <property type="molecule type" value="Genomic_DNA"/>
</dbReference>
<name>A0A6N6VW23_9BACT</name>
<evidence type="ECO:0000313" key="2">
    <source>
        <dbReference type="Proteomes" id="UP000437748"/>
    </source>
</evidence>
<keyword evidence="2" id="KW-1185">Reference proteome</keyword>
<protein>
    <submittedName>
        <fullName evidence="1">Uncharacterized protein</fullName>
    </submittedName>
</protein>
<gene>
    <name evidence="1" type="ORF">GCL60_02650</name>
</gene>
<sequence>MKLKLLALSISLFPALETIACCRDGKDGGATETYAQSIAKQKAYFEEKKRLEDIAAKNAEKKVKGEIWEKNKKEMESWTYNYSKAKYPKLSYGRFSILQNMAYSAMNRYIPINKDEILSQTLNADGSGWVNEPTVRENNIKEYQKLFTPEFYEEYGRFLTADQNAAVKQLLEEFIINNTEFFLSEFMAHAFVYDERTNGYSLILINSKFQYGNFLKTIISGIEYRRKNKTTLTTCENPEDPYYKYCT</sequence>